<gene>
    <name evidence="2" type="ORF">FSW04_23145</name>
</gene>
<dbReference type="InterPro" id="IPR011013">
    <property type="entry name" value="Gal_mutarotase_sf_dom"/>
</dbReference>
<keyword evidence="3" id="KW-1185">Reference proteome</keyword>
<dbReference type="CDD" id="cd01081">
    <property type="entry name" value="Aldose_epim"/>
    <property type="match status" value="1"/>
</dbReference>
<dbReference type="KEGG" id="bsol:FSW04_23145"/>
<accession>A0A5B8UBJ3</accession>
<dbReference type="GO" id="GO:0005975">
    <property type="term" value="P:carbohydrate metabolic process"/>
    <property type="evidence" value="ECO:0007669"/>
    <property type="project" value="InterPro"/>
</dbReference>
<dbReference type="Gene3D" id="2.70.98.10">
    <property type="match status" value="1"/>
</dbReference>
<dbReference type="InterPro" id="IPR008183">
    <property type="entry name" value="Aldose_1/G6P_1-epimerase"/>
</dbReference>
<evidence type="ECO:0000313" key="2">
    <source>
        <dbReference type="EMBL" id="QEC50188.1"/>
    </source>
</evidence>
<reference evidence="2 3" key="1">
    <citation type="journal article" date="2018" name="J. Microbiol.">
        <title>Baekduia soli gen. nov., sp. nov., a novel bacterium isolated from the soil of Baekdu Mountain and proposal of a novel family name, Baekduiaceae fam. nov.</title>
        <authorList>
            <person name="An D.S."/>
            <person name="Siddiqi M.Z."/>
            <person name="Kim K.H."/>
            <person name="Yu H.S."/>
            <person name="Im W.T."/>
        </authorList>
    </citation>
    <scope>NUCLEOTIDE SEQUENCE [LARGE SCALE GENOMIC DNA]</scope>
    <source>
        <strain evidence="2 3">BR7-21</strain>
    </source>
</reference>
<feature type="region of interest" description="Disordered" evidence="1">
    <location>
        <begin position="199"/>
        <end position="224"/>
    </location>
</feature>
<proteinExistence type="predicted"/>
<dbReference type="EMBL" id="CP042430">
    <property type="protein sequence ID" value="QEC50188.1"/>
    <property type="molecule type" value="Genomic_DNA"/>
</dbReference>
<protein>
    <submittedName>
        <fullName evidence="2">Aldose 1-epimerase</fullName>
    </submittedName>
</protein>
<feature type="compositionally biased region" description="Basic and acidic residues" evidence="1">
    <location>
        <begin position="199"/>
        <end position="213"/>
    </location>
</feature>
<dbReference type="GO" id="GO:0030246">
    <property type="term" value="F:carbohydrate binding"/>
    <property type="evidence" value="ECO:0007669"/>
    <property type="project" value="InterPro"/>
</dbReference>
<dbReference type="GO" id="GO:0016853">
    <property type="term" value="F:isomerase activity"/>
    <property type="evidence" value="ECO:0007669"/>
    <property type="project" value="InterPro"/>
</dbReference>
<evidence type="ECO:0000313" key="3">
    <source>
        <dbReference type="Proteomes" id="UP000321805"/>
    </source>
</evidence>
<dbReference type="InterPro" id="IPR014718">
    <property type="entry name" value="GH-type_carb-bd"/>
</dbReference>
<organism evidence="2 3">
    <name type="scientific">Baekduia soli</name>
    <dbReference type="NCBI Taxonomy" id="496014"/>
    <lineage>
        <taxon>Bacteria</taxon>
        <taxon>Bacillati</taxon>
        <taxon>Actinomycetota</taxon>
        <taxon>Thermoleophilia</taxon>
        <taxon>Solirubrobacterales</taxon>
        <taxon>Baekduiaceae</taxon>
        <taxon>Baekduia</taxon>
    </lineage>
</organism>
<dbReference type="Pfam" id="PF01263">
    <property type="entry name" value="Aldose_epim"/>
    <property type="match status" value="1"/>
</dbReference>
<evidence type="ECO:0000256" key="1">
    <source>
        <dbReference type="SAM" id="MobiDB-lite"/>
    </source>
</evidence>
<dbReference type="Proteomes" id="UP000321805">
    <property type="component" value="Chromosome"/>
</dbReference>
<name>A0A5B8UBJ3_9ACTN</name>
<dbReference type="OrthoDB" id="4739604at2"/>
<dbReference type="AlphaFoldDB" id="A0A5B8UBJ3"/>
<dbReference type="SUPFAM" id="SSF74650">
    <property type="entry name" value="Galactose mutarotase-like"/>
    <property type="match status" value="1"/>
</dbReference>
<sequence>MREDGPVSPADVTLRADDLEARWVPGAGMVGASLRHRGRELLGLRGGLDAYASRGSTFGIPLLHPWANRLGGFSYRAAGVDVALDATTPRLHTEEHGLPSHGLLAAYPGWVVRHADPGLLRAEADLGADPGIMEAFPFPHRLAMEVALAPGRLTVTTTLTPTSERPVPISFGFHPYLALPGVAREDLVLRHGPMTHLTLDDRKLPDGGREPVPARDAPLGGETLDDAYADLGPEPAFALAGGRRLVTVRFLEGFTHLQLFAPPGTPTVAIEPMTAPCNALRTGDGLRLATEPFTAAFAIDVDEHRP</sequence>